<feature type="transmembrane region" description="Helical" evidence="1">
    <location>
        <begin position="9"/>
        <end position="31"/>
    </location>
</feature>
<evidence type="ECO:0000259" key="2">
    <source>
        <dbReference type="SMART" id="SM01080"/>
    </source>
</evidence>
<accession>A0AA51RES1</accession>
<dbReference type="EMBL" id="CP129971">
    <property type="protein sequence ID" value="WMN12959.1"/>
    <property type="molecule type" value="Genomic_DNA"/>
</dbReference>
<dbReference type="InterPro" id="IPR007890">
    <property type="entry name" value="CHASE2"/>
</dbReference>
<keyword evidence="4" id="KW-1185">Reference proteome</keyword>
<feature type="domain" description="CHASE2" evidence="2">
    <location>
        <begin position="46"/>
        <end position="333"/>
    </location>
</feature>
<reference evidence="3 4" key="1">
    <citation type="submission" date="2023-08" db="EMBL/GenBank/DDBJ databases">
        <title>Comparative genomics and taxonomic characterization of three novel marine species of genus Marivirga.</title>
        <authorList>
            <person name="Muhammad N."/>
            <person name="Kim S.-G."/>
        </authorList>
    </citation>
    <scope>NUCLEOTIDE SEQUENCE [LARGE SCALE GENOMIC DNA]</scope>
    <source>
        <strain evidence="3 4">BDSF4-3</strain>
    </source>
</reference>
<dbReference type="SMART" id="SM01080">
    <property type="entry name" value="CHASE2"/>
    <property type="match status" value="1"/>
</dbReference>
<evidence type="ECO:0000313" key="4">
    <source>
        <dbReference type="Proteomes" id="UP001230496"/>
    </source>
</evidence>
<dbReference type="Pfam" id="PF05226">
    <property type="entry name" value="CHASE2"/>
    <property type="match status" value="1"/>
</dbReference>
<dbReference type="AlphaFoldDB" id="A0AA51RES1"/>
<evidence type="ECO:0000313" key="3">
    <source>
        <dbReference type="EMBL" id="WMN12959.1"/>
    </source>
</evidence>
<gene>
    <name evidence="3" type="ORF">QYS49_35100</name>
</gene>
<evidence type="ECO:0000256" key="1">
    <source>
        <dbReference type="SAM" id="Phobius"/>
    </source>
</evidence>
<keyword evidence="1" id="KW-0812">Transmembrane</keyword>
<dbReference type="RefSeq" id="WP_308351376.1">
    <property type="nucleotide sequence ID" value="NZ_CP129971.1"/>
</dbReference>
<keyword evidence="1" id="KW-1133">Transmembrane helix</keyword>
<feature type="transmembrane region" description="Helical" evidence="1">
    <location>
        <begin position="352"/>
        <end position="372"/>
    </location>
</feature>
<keyword evidence="1" id="KW-0472">Membrane</keyword>
<feature type="transmembrane region" description="Helical" evidence="1">
    <location>
        <begin position="378"/>
        <end position="399"/>
    </location>
</feature>
<feature type="transmembrane region" description="Helical" evidence="1">
    <location>
        <begin position="319"/>
        <end position="340"/>
    </location>
</feature>
<organism evidence="3 4">
    <name type="scientific">Marivirga salinarum</name>
    <dbReference type="NCBI Taxonomy" id="3059078"/>
    <lineage>
        <taxon>Bacteria</taxon>
        <taxon>Pseudomonadati</taxon>
        <taxon>Bacteroidota</taxon>
        <taxon>Cytophagia</taxon>
        <taxon>Cytophagales</taxon>
        <taxon>Marivirgaceae</taxon>
        <taxon>Marivirga</taxon>
    </lineage>
</organism>
<name>A0AA51RES1_9BACT</name>
<dbReference type="Proteomes" id="UP001230496">
    <property type="component" value="Chromosome"/>
</dbReference>
<proteinExistence type="predicted"/>
<sequence>MKGSIFKNIWIDSILATAFIFVVIFGLFSLINVFDAIDPVGEALEDVEFNDIVYSTLREDPPADDNIVLVNIGRLPRRLIAEQVRIINKYNPKVIGMDTFFPYPKGEAQDTALVNAFKEVDNLVMATKLERWDDKVVDSLKLSAEKFRVHAEDFGFANLIVGEGVEQEDVKTCRSFIPKEPYLNKDSLHYAFAVKLAEYKAPEKVKRFIERDNDVEYINYKGNAMGSETNFAPTFFALDVPDVLNENFVPELIEDKIVIFGMLGEYFGDPYNVEDKYYTPLNKKYAGRGAPDMYGAVIHANIISMIMDEDYVYKLEEHYQIIIAVLLCYLNVVAFMWVYYALKNWYDGITKIVQLIELLLILGAIIYSYHLYNINLELTLAMGVVAVVGDSLEVYNGVVKNMFTKEGRKELFSVNKRVKDKVEIN</sequence>
<dbReference type="KEGG" id="msaa:QYS49_35100"/>
<protein>
    <submittedName>
        <fullName evidence="3">CHASE2 domain-containing protein</fullName>
    </submittedName>
</protein>